<evidence type="ECO:0000259" key="1">
    <source>
        <dbReference type="Pfam" id="PF01636"/>
    </source>
</evidence>
<proteinExistence type="predicted"/>
<comment type="caution">
    <text evidence="2">The sequence shown here is derived from an EMBL/GenBank/DDBJ whole genome shotgun (WGS) entry which is preliminary data.</text>
</comment>
<accession>A0ABW1JA45</accession>
<dbReference type="Gene3D" id="3.90.1200.10">
    <property type="match status" value="1"/>
</dbReference>
<dbReference type="SUPFAM" id="SSF56112">
    <property type="entry name" value="Protein kinase-like (PK-like)"/>
    <property type="match status" value="1"/>
</dbReference>
<sequence>MSKSDPLSIAAKVLHEPQVATGGFSGETFAGTWFREPAFVRLYLRKPSQAVLDLAVMRRLSGQVPLPKILAAEPRGVGGLPPHIVTREVEGKRADQLLDRGLPLPASNALGRQCARLVTRLREVRAEGHGPWADADLRTSQWPPSQADLIAWYEHLEAGLAAAGLGRRSTPGLRAAVAAAAQRLAMGPPRPASLVHGDLNGKNLIVDPNTGRLRGVLDWEFSHGGEWTEDVGNLLRAADHGAGSGEVGAASWSAFRRGLVDALHTGIYEDGTVSTATLGGLDDDWLQRAADLDVFALLELSARPERGAAAPAPVVVARTALRSLAAVRGRR</sequence>
<dbReference type="Proteomes" id="UP001596189">
    <property type="component" value="Unassembled WGS sequence"/>
</dbReference>
<feature type="domain" description="Aminoglycoside phosphotransferase" evidence="1">
    <location>
        <begin position="21"/>
        <end position="243"/>
    </location>
</feature>
<dbReference type="InterPro" id="IPR002575">
    <property type="entry name" value="Aminoglycoside_PTrfase"/>
</dbReference>
<dbReference type="Pfam" id="PF01636">
    <property type="entry name" value="APH"/>
    <property type="match status" value="1"/>
</dbReference>
<reference evidence="3" key="1">
    <citation type="journal article" date="2019" name="Int. J. Syst. Evol. Microbiol.">
        <title>The Global Catalogue of Microorganisms (GCM) 10K type strain sequencing project: providing services to taxonomists for standard genome sequencing and annotation.</title>
        <authorList>
            <consortium name="The Broad Institute Genomics Platform"/>
            <consortium name="The Broad Institute Genome Sequencing Center for Infectious Disease"/>
            <person name="Wu L."/>
            <person name="Ma J."/>
        </authorList>
    </citation>
    <scope>NUCLEOTIDE SEQUENCE [LARGE SCALE GENOMIC DNA]</scope>
    <source>
        <strain evidence="3">KACC 14249</strain>
    </source>
</reference>
<keyword evidence="3" id="KW-1185">Reference proteome</keyword>
<organism evidence="2 3">
    <name type="scientific">Angustibacter luteus</name>
    <dbReference type="NCBI Taxonomy" id="658456"/>
    <lineage>
        <taxon>Bacteria</taxon>
        <taxon>Bacillati</taxon>
        <taxon>Actinomycetota</taxon>
        <taxon>Actinomycetes</taxon>
        <taxon>Kineosporiales</taxon>
        <taxon>Kineosporiaceae</taxon>
    </lineage>
</organism>
<gene>
    <name evidence="2" type="ORF">ACFQDO_03245</name>
</gene>
<dbReference type="InterPro" id="IPR051678">
    <property type="entry name" value="AGP_Transferase"/>
</dbReference>
<evidence type="ECO:0000313" key="2">
    <source>
        <dbReference type="EMBL" id="MFC6006137.1"/>
    </source>
</evidence>
<name>A0ABW1JA45_9ACTN</name>
<dbReference type="PANTHER" id="PTHR21310">
    <property type="entry name" value="AMINOGLYCOSIDE PHOSPHOTRANSFERASE-RELATED-RELATED"/>
    <property type="match status" value="1"/>
</dbReference>
<dbReference type="EMBL" id="JBHSRD010000002">
    <property type="protein sequence ID" value="MFC6006137.1"/>
    <property type="molecule type" value="Genomic_DNA"/>
</dbReference>
<protein>
    <submittedName>
        <fullName evidence="2">Phosphotransferase family protein</fullName>
    </submittedName>
</protein>
<dbReference type="RefSeq" id="WP_345716997.1">
    <property type="nucleotide sequence ID" value="NZ_BAABFP010000005.1"/>
</dbReference>
<evidence type="ECO:0000313" key="3">
    <source>
        <dbReference type="Proteomes" id="UP001596189"/>
    </source>
</evidence>
<dbReference type="InterPro" id="IPR011009">
    <property type="entry name" value="Kinase-like_dom_sf"/>
</dbReference>